<feature type="chain" id="PRO_5040209807" description="Secreted protein" evidence="1">
    <location>
        <begin position="19"/>
        <end position="204"/>
    </location>
</feature>
<evidence type="ECO:0000313" key="3">
    <source>
        <dbReference type="Proteomes" id="UP000765509"/>
    </source>
</evidence>
<feature type="signal peptide" evidence="1">
    <location>
        <begin position="1"/>
        <end position="18"/>
    </location>
</feature>
<organism evidence="2 3">
    <name type="scientific">Austropuccinia psidii MF-1</name>
    <dbReference type="NCBI Taxonomy" id="1389203"/>
    <lineage>
        <taxon>Eukaryota</taxon>
        <taxon>Fungi</taxon>
        <taxon>Dikarya</taxon>
        <taxon>Basidiomycota</taxon>
        <taxon>Pucciniomycotina</taxon>
        <taxon>Pucciniomycetes</taxon>
        <taxon>Pucciniales</taxon>
        <taxon>Sphaerophragmiaceae</taxon>
        <taxon>Austropuccinia</taxon>
    </lineage>
</organism>
<keyword evidence="3" id="KW-1185">Reference proteome</keyword>
<evidence type="ECO:0000256" key="1">
    <source>
        <dbReference type="SAM" id="SignalP"/>
    </source>
</evidence>
<gene>
    <name evidence="2" type="ORF">O181_006147</name>
</gene>
<reference evidence="2" key="1">
    <citation type="submission" date="2021-03" db="EMBL/GenBank/DDBJ databases">
        <title>Draft genome sequence of rust myrtle Austropuccinia psidii MF-1, a brazilian biotype.</title>
        <authorList>
            <person name="Quecine M.C."/>
            <person name="Pachon D.M.R."/>
            <person name="Bonatelli M.L."/>
            <person name="Correr F.H."/>
            <person name="Franceschini L.M."/>
            <person name="Leite T.F."/>
            <person name="Margarido G.R.A."/>
            <person name="Almeida C.A."/>
            <person name="Ferrarezi J.A."/>
            <person name="Labate C.A."/>
        </authorList>
    </citation>
    <scope>NUCLEOTIDE SEQUENCE</scope>
    <source>
        <strain evidence="2">MF-1</strain>
    </source>
</reference>
<name>A0A9Q3BJH8_9BASI</name>
<keyword evidence="1" id="KW-0732">Signal</keyword>
<protein>
    <recommendedName>
        <fullName evidence="4">Secreted protein</fullName>
    </recommendedName>
</protein>
<proteinExistence type="predicted"/>
<evidence type="ECO:0008006" key="4">
    <source>
        <dbReference type="Google" id="ProtNLM"/>
    </source>
</evidence>
<sequence>MIAAPFALFLVFSVAVKAVPTPYDQNDLVSSFGGNVDAGKSLDYHSGYGSSDGSHTVTKSYESLDTQISESQKSIDSGINESDAIQKLSGLAQSVQSTFKDFLQSHSGGSVQLGDFSSVFQSFFSEFRSLVATVQTKFPDRWNSIVQDCFGSLSDTFKQFFEVCKSGGLSFNSFLSGDASSWVSTFQQLGFNDAPSYLSTVQVD</sequence>
<dbReference type="EMBL" id="AVOT02001298">
    <property type="protein sequence ID" value="MBW0466432.1"/>
    <property type="molecule type" value="Genomic_DNA"/>
</dbReference>
<comment type="caution">
    <text evidence="2">The sequence shown here is derived from an EMBL/GenBank/DDBJ whole genome shotgun (WGS) entry which is preliminary data.</text>
</comment>
<evidence type="ECO:0000313" key="2">
    <source>
        <dbReference type="EMBL" id="MBW0466432.1"/>
    </source>
</evidence>
<accession>A0A9Q3BJH8</accession>
<dbReference type="Proteomes" id="UP000765509">
    <property type="component" value="Unassembled WGS sequence"/>
</dbReference>
<dbReference type="AlphaFoldDB" id="A0A9Q3BJH8"/>